<dbReference type="InterPro" id="IPR027417">
    <property type="entry name" value="P-loop_NTPase"/>
</dbReference>
<dbReference type="STRING" id="46914.JP75_01205"/>
<keyword evidence="4" id="KW-1003">Cell membrane</keyword>
<dbReference type="GO" id="GO:0005524">
    <property type="term" value="F:ATP binding"/>
    <property type="evidence" value="ECO:0007669"/>
    <property type="project" value="UniProtKB-KW"/>
</dbReference>
<dbReference type="Proteomes" id="UP000028981">
    <property type="component" value="Unassembled WGS sequence"/>
</dbReference>
<dbReference type="Gene3D" id="3.40.50.300">
    <property type="entry name" value="P-loop containing nucleotide triphosphate hydrolases"/>
    <property type="match status" value="1"/>
</dbReference>
<feature type="domain" description="ABC transporter" evidence="12">
    <location>
        <begin position="379"/>
        <end position="619"/>
    </location>
</feature>
<dbReference type="OrthoDB" id="9804259at2"/>
<sequence length="625" mass="69528">MTDLPGRRPPPISEQTPTLKQRLDNLRHLGRLIAQIWRTSRPMTAASIGLRLIAALQPIAVLYAAKLIVDEVVHLTSVTSPGPSPMDWWNAGLLTPVLFYLALEMALVLANDAIGRATGLVDSILSELHSNQVSTELMAHAARLDLMHFESAEYQDRLERARRQAAGRNALLSQLFGQAQDIITVLTLAAGLFVFAPWLILLLPLSFIPSIWGETRFNTMAYMVSRWRTPERRELEYLRYIGASAETAKEIKLFGLGGFLIERFKLLAHGIFLENRRISILRAGWGTVFATISTLAYYAAYAFIVWRTITGEFSIGDLAFLSGSFLRLNGLFQKILLGFTQIAGQSMFLDDLFSFFEIEPTVLPPAHPKAFPVPIREGIRFENVGFRYPETENWVIRNLSFTLRAGETLALVGENGAGKTTIVKLLARLYDPSEGRISVDGVDLKDMAPAEIHAHLGVIFQDFIRYSFTARDNIGVGRVEEKSNQLRIDQAAEQSLADAVIAKLPKGYDQQLGRLFKQGRDLSGGEWQKVAIARSYMRDAELIILDEPTAALDAKAEAEVFARFKGLASGKTAVIISHRFSTVRMADRILVLEHGAILEAGTHEELLAKGGRYAELFELQAAGYR</sequence>
<comment type="subcellular location">
    <subcellularLocation>
        <location evidence="1">Cell membrane</location>
        <topology evidence="1">Multi-pass membrane protein</topology>
    </subcellularLocation>
</comment>
<dbReference type="GO" id="GO:0016887">
    <property type="term" value="F:ATP hydrolysis activity"/>
    <property type="evidence" value="ECO:0007669"/>
    <property type="project" value="InterPro"/>
</dbReference>
<evidence type="ECO:0000256" key="6">
    <source>
        <dbReference type="ARBA" id="ARBA00022692"/>
    </source>
</evidence>
<dbReference type="EMBL" id="JQGC01000001">
    <property type="protein sequence ID" value="KFL32795.1"/>
    <property type="molecule type" value="Genomic_DNA"/>
</dbReference>
<evidence type="ECO:0000256" key="2">
    <source>
        <dbReference type="ARBA" id="ARBA00005417"/>
    </source>
</evidence>
<dbReference type="PROSITE" id="PS00211">
    <property type="entry name" value="ABC_TRANSPORTER_1"/>
    <property type="match status" value="1"/>
</dbReference>
<evidence type="ECO:0000256" key="5">
    <source>
        <dbReference type="ARBA" id="ARBA00022597"/>
    </source>
</evidence>
<name>A0A087M7E2_9HYPH</name>
<dbReference type="InterPro" id="IPR011527">
    <property type="entry name" value="ABC1_TM_dom"/>
</dbReference>
<evidence type="ECO:0000256" key="9">
    <source>
        <dbReference type="ARBA" id="ARBA00022989"/>
    </source>
</evidence>
<feature type="transmembrane region" description="Helical" evidence="11">
    <location>
        <begin position="285"/>
        <end position="306"/>
    </location>
</feature>
<protein>
    <submittedName>
        <fullName evidence="14">ABC transporter ATP-binding protein</fullName>
    </submittedName>
</protein>
<dbReference type="SUPFAM" id="SSF52540">
    <property type="entry name" value="P-loop containing nucleoside triphosphate hydrolases"/>
    <property type="match status" value="1"/>
</dbReference>
<dbReference type="InterPro" id="IPR036640">
    <property type="entry name" value="ABC1_TM_sf"/>
</dbReference>
<keyword evidence="7" id="KW-0547">Nucleotide-binding</keyword>
<dbReference type="PANTHER" id="PTHR43394:SF1">
    <property type="entry name" value="ATP-BINDING CASSETTE SUB-FAMILY B MEMBER 10, MITOCHONDRIAL"/>
    <property type="match status" value="1"/>
</dbReference>
<organism evidence="14 15">
    <name type="scientific">Devosia riboflavina</name>
    <dbReference type="NCBI Taxonomy" id="46914"/>
    <lineage>
        <taxon>Bacteria</taxon>
        <taxon>Pseudomonadati</taxon>
        <taxon>Pseudomonadota</taxon>
        <taxon>Alphaproteobacteria</taxon>
        <taxon>Hyphomicrobiales</taxon>
        <taxon>Devosiaceae</taxon>
        <taxon>Devosia</taxon>
    </lineage>
</organism>
<evidence type="ECO:0000256" key="4">
    <source>
        <dbReference type="ARBA" id="ARBA00022475"/>
    </source>
</evidence>
<feature type="transmembrane region" description="Helical" evidence="11">
    <location>
        <begin position="182"/>
        <end position="208"/>
    </location>
</feature>
<evidence type="ECO:0000256" key="1">
    <source>
        <dbReference type="ARBA" id="ARBA00004651"/>
    </source>
</evidence>
<comment type="similarity">
    <text evidence="2">Belongs to the ABC transporter superfamily.</text>
</comment>
<keyword evidence="10 11" id="KW-0472">Membrane</keyword>
<dbReference type="Gene3D" id="1.20.1560.10">
    <property type="entry name" value="ABC transporter type 1, transmembrane domain"/>
    <property type="match status" value="1"/>
</dbReference>
<dbReference type="GO" id="GO:0005886">
    <property type="term" value="C:plasma membrane"/>
    <property type="evidence" value="ECO:0007669"/>
    <property type="project" value="UniProtKB-SubCell"/>
</dbReference>
<evidence type="ECO:0000313" key="15">
    <source>
        <dbReference type="Proteomes" id="UP000028981"/>
    </source>
</evidence>
<dbReference type="SUPFAM" id="SSF90123">
    <property type="entry name" value="ABC transporter transmembrane region"/>
    <property type="match status" value="1"/>
</dbReference>
<evidence type="ECO:0000256" key="11">
    <source>
        <dbReference type="SAM" id="Phobius"/>
    </source>
</evidence>
<evidence type="ECO:0000256" key="7">
    <source>
        <dbReference type="ARBA" id="ARBA00022741"/>
    </source>
</evidence>
<keyword evidence="3" id="KW-0813">Transport</keyword>
<gene>
    <name evidence="14" type="ORF">JP75_01205</name>
</gene>
<keyword evidence="5" id="KW-0762">Sugar transport</keyword>
<reference evidence="14 15" key="1">
    <citation type="submission" date="2014-08" db="EMBL/GenBank/DDBJ databases">
        <authorList>
            <person name="Hassan Y.I."/>
            <person name="Lepp D."/>
            <person name="Zhou T."/>
        </authorList>
    </citation>
    <scope>NUCLEOTIDE SEQUENCE [LARGE SCALE GENOMIC DNA]</scope>
    <source>
        <strain evidence="14 15">IFO13584</strain>
    </source>
</reference>
<accession>A0A087M7E2</accession>
<dbReference type="PROSITE" id="PS50893">
    <property type="entry name" value="ABC_TRANSPORTER_2"/>
    <property type="match status" value="1"/>
</dbReference>
<dbReference type="GO" id="GO:0015421">
    <property type="term" value="F:ABC-type oligopeptide transporter activity"/>
    <property type="evidence" value="ECO:0007669"/>
    <property type="project" value="TreeGrafter"/>
</dbReference>
<dbReference type="RefSeq" id="WP_035077951.1">
    <property type="nucleotide sequence ID" value="NZ_JQGC01000001.1"/>
</dbReference>
<dbReference type="Pfam" id="PF00005">
    <property type="entry name" value="ABC_tran"/>
    <property type="match status" value="1"/>
</dbReference>
<dbReference type="InterPro" id="IPR017871">
    <property type="entry name" value="ABC_transporter-like_CS"/>
</dbReference>
<dbReference type="InterPro" id="IPR039421">
    <property type="entry name" value="Type_1_exporter"/>
</dbReference>
<keyword evidence="6 11" id="KW-0812">Transmembrane</keyword>
<dbReference type="PANTHER" id="PTHR43394">
    <property type="entry name" value="ATP-DEPENDENT PERMEASE MDL1, MITOCHONDRIAL"/>
    <property type="match status" value="1"/>
</dbReference>
<keyword evidence="8 14" id="KW-0067">ATP-binding</keyword>
<keyword evidence="15" id="KW-1185">Reference proteome</keyword>
<dbReference type="InterPro" id="IPR003593">
    <property type="entry name" value="AAA+_ATPase"/>
</dbReference>
<evidence type="ECO:0000313" key="14">
    <source>
        <dbReference type="EMBL" id="KFL32795.1"/>
    </source>
</evidence>
<dbReference type="FunFam" id="3.40.50.300:FF:000221">
    <property type="entry name" value="Multidrug ABC transporter ATP-binding protein"/>
    <property type="match status" value="1"/>
</dbReference>
<evidence type="ECO:0000259" key="13">
    <source>
        <dbReference type="PROSITE" id="PS50929"/>
    </source>
</evidence>
<dbReference type="SMART" id="SM00382">
    <property type="entry name" value="AAA"/>
    <property type="match status" value="1"/>
</dbReference>
<evidence type="ECO:0000256" key="3">
    <source>
        <dbReference type="ARBA" id="ARBA00022448"/>
    </source>
</evidence>
<evidence type="ECO:0000256" key="8">
    <source>
        <dbReference type="ARBA" id="ARBA00022840"/>
    </source>
</evidence>
<proteinExistence type="inferred from homology"/>
<dbReference type="InterPro" id="IPR003439">
    <property type="entry name" value="ABC_transporter-like_ATP-bd"/>
</dbReference>
<dbReference type="PROSITE" id="PS50929">
    <property type="entry name" value="ABC_TM1F"/>
    <property type="match status" value="1"/>
</dbReference>
<keyword evidence="9 11" id="KW-1133">Transmembrane helix</keyword>
<comment type="caution">
    <text evidence="14">The sequence shown here is derived from an EMBL/GenBank/DDBJ whole genome shotgun (WGS) entry which is preliminary data.</text>
</comment>
<dbReference type="AlphaFoldDB" id="A0A087M7E2"/>
<feature type="domain" description="ABC transmembrane type-1" evidence="13">
    <location>
        <begin position="168"/>
        <end position="344"/>
    </location>
</feature>
<evidence type="ECO:0000259" key="12">
    <source>
        <dbReference type="PROSITE" id="PS50893"/>
    </source>
</evidence>
<evidence type="ECO:0000256" key="10">
    <source>
        <dbReference type="ARBA" id="ARBA00023136"/>
    </source>
</evidence>